<reference evidence="3" key="1">
    <citation type="submission" date="2018-07" db="EMBL/GenBank/DDBJ databases">
        <authorList>
            <person name="Zhao J."/>
        </authorList>
    </citation>
    <scope>NUCLEOTIDE SEQUENCE [LARGE SCALE GENOMIC DNA]</scope>
    <source>
        <strain evidence="3">GSSD-12</strain>
    </source>
</reference>
<dbReference type="InterPro" id="IPR015943">
    <property type="entry name" value="WD40/YVTN_repeat-like_dom_sf"/>
</dbReference>
<feature type="chain" id="PRO_5039318050" evidence="1">
    <location>
        <begin position="26"/>
        <end position="662"/>
    </location>
</feature>
<dbReference type="EMBL" id="CP031194">
    <property type="protein sequence ID" value="AXG82602.1"/>
    <property type="molecule type" value="Genomic_DNA"/>
</dbReference>
<evidence type="ECO:0000256" key="1">
    <source>
        <dbReference type="SAM" id="SignalP"/>
    </source>
</evidence>
<accession>A0A345I0X8</accession>
<keyword evidence="1" id="KW-0732">Signal</keyword>
<proteinExistence type="predicted"/>
<organism evidence="2 3">
    <name type="scientific">Streptomyces paludis</name>
    <dbReference type="NCBI Taxonomy" id="2282738"/>
    <lineage>
        <taxon>Bacteria</taxon>
        <taxon>Bacillati</taxon>
        <taxon>Actinomycetota</taxon>
        <taxon>Actinomycetes</taxon>
        <taxon>Kitasatosporales</taxon>
        <taxon>Streptomycetaceae</taxon>
        <taxon>Streptomyces</taxon>
    </lineage>
</organism>
<gene>
    <name evidence="2" type="ORF">DVK44_14865</name>
</gene>
<dbReference type="Gene3D" id="2.130.10.10">
    <property type="entry name" value="YVTN repeat-like/Quinoprotein amine dehydrogenase"/>
    <property type="match status" value="2"/>
</dbReference>
<evidence type="ECO:0000313" key="2">
    <source>
        <dbReference type="EMBL" id="AXG82602.1"/>
    </source>
</evidence>
<dbReference type="AlphaFoldDB" id="A0A345I0X8"/>
<dbReference type="InterPro" id="IPR011044">
    <property type="entry name" value="Quino_amine_DH_bsu"/>
</dbReference>
<protein>
    <submittedName>
        <fullName evidence="2">Ig-like domain repeat protein</fullName>
    </submittedName>
</protein>
<keyword evidence="3" id="KW-1185">Reference proteome</keyword>
<dbReference type="Proteomes" id="UP000253868">
    <property type="component" value="Chromosome"/>
</dbReference>
<sequence>MRTRRSAVLPTATALAVLFGSVVLASGTAAADSSKVLPVRSTGDIVVDGVHKRVFISDPSQGKVVATDYAGKVLGTVSGLPSVEGLALSDDSEQLYAAVPGDDSVVAVSTRTFAPSARYSTGEDTAPEDIALAGGKIWFSYSSGTSGNIGSLEVSGEEPVVALGQDDESGWYGTPKLDATPGAPGLLVVGDPNTSSSRLGVYDVSGGTAVRTATDAGSRGRYVDFALTPDGSRLITANGGGHHWIKRTSDLAETGSYTTSDSANAVDVAADGTVAAGSSSWYSTDVNVFLPNAKKAVRQYDFPNTGTHSGSDTLANGALAWEPGGGRLFAVSSNSEGVYSLRVLTDPTKSVPTLTVTAPASAPRAKSLTVKGKITASVALPAGTPLTVTRTDVESPKGKSLGTKKTTDAKGTFSFTDTPPAGGKVTYKVTYAGSATHTAAAASAKVNVSRATPKLSLDRNGKVYDYAKNVAFTAHLGTTYKNRVVEIWADPYGADKPKKLIKSGKVNSKGNLSATVKMTRNTTVTAVFAGDARYTSKSVKSTAQARAKVTTTVSRHYKTGKIGSTTYAYFHKKTNPLFTTTMTYYKGRSQRFALEIYYEGRWYDVGTEYFLIGTNGKSAIELAGERDTDLRIRTRSSYIKGGSGDNVNYTTHGAWKYFIFTK</sequence>
<evidence type="ECO:0000313" key="3">
    <source>
        <dbReference type="Proteomes" id="UP000253868"/>
    </source>
</evidence>
<dbReference type="SUPFAM" id="SSF50969">
    <property type="entry name" value="YVTN repeat-like/Quinoprotein amine dehydrogenase"/>
    <property type="match status" value="1"/>
</dbReference>
<feature type="signal peptide" evidence="1">
    <location>
        <begin position="1"/>
        <end position="25"/>
    </location>
</feature>
<dbReference type="OrthoDB" id="4332189at2"/>
<dbReference type="KEGG" id="spad:DVK44_14865"/>
<name>A0A345I0X8_9ACTN</name>
<dbReference type="RefSeq" id="WP_114665138.1">
    <property type="nucleotide sequence ID" value="NZ_CP031194.1"/>
</dbReference>